<feature type="transmembrane region" description="Helical" evidence="6">
    <location>
        <begin position="390"/>
        <end position="409"/>
    </location>
</feature>
<keyword evidence="8" id="KW-1185">Reference proteome</keyword>
<dbReference type="Proteomes" id="UP000554054">
    <property type="component" value="Unassembled WGS sequence"/>
</dbReference>
<evidence type="ECO:0000313" key="8">
    <source>
        <dbReference type="Proteomes" id="UP000554054"/>
    </source>
</evidence>
<name>A0A852VPJ6_9MICO</name>
<evidence type="ECO:0000256" key="4">
    <source>
        <dbReference type="ARBA" id="ARBA00022989"/>
    </source>
</evidence>
<protein>
    <submittedName>
        <fullName evidence="7">O-antigen/teichoic acid export membrane protein</fullName>
    </submittedName>
</protein>
<keyword evidence="2" id="KW-1003">Cell membrane</keyword>
<feature type="transmembrane region" description="Helical" evidence="6">
    <location>
        <begin position="159"/>
        <end position="176"/>
    </location>
</feature>
<organism evidence="7 8">
    <name type="scientific">Janibacter cremeus</name>
    <dbReference type="NCBI Taxonomy" id="1285192"/>
    <lineage>
        <taxon>Bacteria</taxon>
        <taxon>Bacillati</taxon>
        <taxon>Actinomycetota</taxon>
        <taxon>Actinomycetes</taxon>
        <taxon>Micrococcales</taxon>
        <taxon>Intrasporangiaceae</taxon>
        <taxon>Janibacter</taxon>
    </lineage>
</organism>
<dbReference type="AlphaFoldDB" id="A0A852VPJ6"/>
<keyword evidence="5 6" id="KW-0472">Membrane</keyword>
<feature type="transmembrane region" description="Helical" evidence="6">
    <location>
        <begin position="52"/>
        <end position="75"/>
    </location>
</feature>
<dbReference type="PANTHER" id="PTHR30250:SF26">
    <property type="entry name" value="PSMA PROTEIN"/>
    <property type="match status" value="1"/>
</dbReference>
<evidence type="ECO:0000256" key="3">
    <source>
        <dbReference type="ARBA" id="ARBA00022692"/>
    </source>
</evidence>
<keyword evidence="4 6" id="KW-1133">Transmembrane helix</keyword>
<evidence type="ECO:0000256" key="6">
    <source>
        <dbReference type="SAM" id="Phobius"/>
    </source>
</evidence>
<accession>A0A852VPJ6</accession>
<evidence type="ECO:0000256" key="1">
    <source>
        <dbReference type="ARBA" id="ARBA00004651"/>
    </source>
</evidence>
<feature type="transmembrane region" description="Helical" evidence="6">
    <location>
        <begin position="121"/>
        <end position="139"/>
    </location>
</feature>
<comment type="subcellular location">
    <subcellularLocation>
        <location evidence="1">Cell membrane</location>
        <topology evidence="1">Multi-pass membrane protein</topology>
    </subcellularLocation>
</comment>
<sequence>MKGPYPVVRDEGRSQARLAWSVIDQGLSSGSNFVLVFLLARGSSPLDFGLLMIGYSVITVAMVVSRNAFGGVLGLDLPHFNRGRARELVSRSAASVLVMSLVFGAVLASYSFLALDLHSGGMALLVLALALPVVLLQDLQRFWSVAVGRPKHAAVADSLWFGIALLGLALPVIGVLDSSAVLGSAMWVLGALLSGLLLASMGYGSRPRFGGTVAWLRADGRRVHLASESGLAAVSPLLNSSVVAALAGAPVVAAIRGSGVLFGPLNLIAATIPLAVVPEAIRMGKRRGKQMFRLLALGLVALATIWGFTLFLLPGTVGVFLLGESWPLVQSIVLITALEYAGLGLWAVARSRLRVQGRLQVAVRLRLVYSLSVLLAPILAVSVWGTSTAVASSLAIVAIVLAGACWHLARD</sequence>
<feature type="transmembrane region" description="Helical" evidence="6">
    <location>
        <begin position="96"/>
        <end position="115"/>
    </location>
</feature>
<feature type="transmembrane region" description="Helical" evidence="6">
    <location>
        <begin position="361"/>
        <end position="384"/>
    </location>
</feature>
<evidence type="ECO:0000313" key="7">
    <source>
        <dbReference type="EMBL" id="NYF97390.1"/>
    </source>
</evidence>
<evidence type="ECO:0000256" key="2">
    <source>
        <dbReference type="ARBA" id="ARBA00022475"/>
    </source>
</evidence>
<dbReference type="InterPro" id="IPR050833">
    <property type="entry name" value="Poly_Biosynth_Transport"/>
</dbReference>
<feature type="transmembrane region" description="Helical" evidence="6">
    <location>
        <begin position="261"/>
        <end position="282"/>
    </location>
</feature>
<reference evidence="7 8" key="1">
    <citation type="submission" date="2020-07" db="EMBL/GenBank/DDBJ databases">
        <title>Sequencing the genomes of 1000 actinobacteria strains.</title>
        <authorList>
            <person name="Klenk H.-P."/>
        </authorList>
    </citation>
    <scope>NUCLEOTIDE SEQUENCE [LARGE SCALE GENOMIC DNA]</scope>
    <source>
        <strain evidence="7 8">DSM 26154</strain>
    </source>
</reference>
<feature type="transmembrane region" description="Helical" evidence="6">
    <location>
        <begin position="328"/>
        <end position="349"/>
    </location>
</feature>
<dbReference type="PANTHER" id="PTHR30250">
    <property type="entry name" value="PST FAMILY PREDICTED COLANIC ACID TRANSPORTER"/>
    <property type="match status" value="1"/>
</dbReference>
<proteinExistence type="predicted"/>
<dbReference type="EMBL" id="JACCAE010000001">
    <property type="protein sequence ID" value="NYF97390.1"/>
    <property type="molecule type" value="Genomic_DNA"/>
</dbReference>
<dbReference type="GO" id="GO:0005886">
    <property type="term" value="C:plasma membrane"/>
    <property type="evidence" value="ECO:0007669"/>
    <property type="project" value="UniProtKB-SubCell"/>
</dbReference>
<feature type="transmembrane region" description="Helical" evidence="6">
    <location>
        <begin position="182"/>
        <end position="199"/>
    </location>
</feature>
<keyword evidence="3 6" id="KW-0812">Transmembrane</keyword>
<comment type="caution">
    <text evidence="7">The sequence shown here is derived from an EMBL/GenBank/DDBJ whole genome shotgun (WGS) entry which is preliminary data.</text>
</comment>
<gene>
    <name evidence="7" type="ORF">BJY20_000782</name>
</gene>
<feature type="transmembrane region" description="Helical" evidence="6">
    <location>
        <begin position="294"/>
        <end position="322"/>
    </location>
</feature>
<evidence type="ECO:0000256" key="5">
    <source>
        <dbReference type="ARBA" id="ARBA00023136"/>
    </source>
</evidence>
<feature type="transmembrane region" description="Helical" evidence="6">
    <location>
        <begin position="231"/>
        <end position="255"/>
    </location>
</feature>